<evidence type="ECO:0000256" key="2">
    <source>
        <dbReference type="SAM" id="SignalP"/>
    </source>
</evidence>
<organism evidence="3 4">
    <name type="scientific">Bacillus pseudomycoides</name>
    <dbReference type="NCBI Taxonomy" id="64104"/>
    <lineage>
        <taxon>Bacteria</taxon>
        <taxon>Bacillati</taxon>
        <taxon>Bacillota</taxon>
        <taxon>Bacilli</taxon>
        <taxon>Bacillales</taxon>
        <taxon>Bacillaceae</taxon>
        <taxon>Bacillus</taxon>
        <taxon>Bacillus cereus group</taxon>
    </lineage>
</organism>
<feature type="transmembrane region" description="Helical" evidence="1">
    <location>
        <begin position="87"/>
        <end position="106"/>
    </location>
</feature>
<evidence type="ECO:0000313" key="3">
    <source>
        <dbReference type="EMBL" id="OUM47488.1"/>
    </source>
</evidence>
<dbReference type="RefSeq" id="WP_016115891.1">
    <property type="nucleotide sequence ID" value="NZ_CP189809.1"/>
</dbReference>
<name>A0A1Y3MAL0_9BACI</name>
<evidence type="ECO:0000256" key="1">
    <source>
        <dbReference type="SAM" id="Phobius"/>
    </source>
</evidence>
<accession>A0A1Y3MAL0</accession>
<keyword evidence="1" id="KW-1133">Transmembrane helix</keyword>
<feature type="transmembrane region" description="Helical" evidence="1">
    <location>
        <begin position="118"/>
        <end position="138"/>
    </location>
</feature>
<keyword evidence="1" id="KW-0812">Transmembrane</keyword>
<gene>
    <name evidence="3" type="ORF">BW425_18035</name>
</gene>
<feature type="signal peptide" evidence="2">
    <location>
        <begin position="1"/>
        <end position="23"/>
    </location>
</feature>
<feature type="chain" id="PRO_5038509679" evidence="2">
    <location>
        <begin position="24"/>
        <end position="154"/>
    </location>
</feature>
<reference evidence="3 4" key="1">
    <citation type="submission" date="2017-02" db="EMBL/GenBank/DDBJ databases">
        <title>Bacillus pseudomycoides isolate FSL K6-0042.</title>
        <authorList>
            <person name="Kovac J."/>
        </authorList>
    </citation>
    <scope>NUCLEOTIDE SEQUENCE [LARGE SCALE GENOMIC DNA]</scope>
    <source>
        <strain evidence="3 4">FSL K6-0042</strain>
    </source>
</reference>
<protein>
    <submittedName>
        <fullName evidence="3">Uncharacterized protein</fullName>
    </submittedName>
</protein>
<keyword evidence="1" id="KW-0472">Membrane</keyword>
<sequence length="154" mass="17786">MKSKLMIVLCLIGIMVPSSKTLANGEIITKKEVRNYYYIVDKENNNYTWKIGYKSSNSIIKENKENELDLEDFRNAVNKLSQQNLELYVSIAYLVILLLILLISFIKKKNDIPKSFLIFMFVLLIISINAVVQTSISLSGTDKEVQFLYLRLTH</sequence>
<proteinExistence type="predicted"/>
<dbReference type="EMBL" id="MWPX01000022">
    <property type="protein sequence ID" value="OUM47488.1"/>
    <property type="molecule type" value="Genomic_DNA"/>
</dbReference>
<dbReference type="Proteomes" id="UP000195321">
    <property type="component" value="Unassembled WGS sequence"/>
</dbReference>
<keyword evidence="2" id="KW-0732">Signal</keyword>
<comment type="caution">
    <text evidence="3">The sequence shown here is derived from an EMBL/GenBank/DDBJ whole genome shotgun (WGS) entry which is preliminary data.</text>
</comment>
<dbReference type="AlphaFoldDB" id="A0A1Y3MAL0"/>
<evidence type="ECO:0000313" key="4">
    <source>
        <dbReference type="Proteomes" id="UP000195321"/>
    </source>
</evidence>